<evidence type="ECO:0000313" key="1">
    <source>
        <dbReference type="EMBL" id="RUS78745.1"/>
    </source>
</evidence>
<gene>
    <name evidence="1" type="ORF">EGW08_013496</name>
</gene>
<proteinExistence type="predicted"/>
<comment type="caution">
    <text evidence="1">The sequence shown here is derived from an EMBL/GenBank/DDBJ whole genome shotgun (WGS) entry which is preliminary data.</text>
</comment>
<protein>
    <submittedName>
        <fullName evidence="1">Uncharacterized protein</fullName>
    </submittedName>
</protein>
<dbReference type="EMBL" id="RQTK01000492">
    <property type="protein sequence ID" value="RUS78745.1"/>
    <property type="molecule type" value="Genomic_DNA"/>
</dbReference>
<feature type="non-terminal residue" evidence="1">
    <location>
        <position position="1"/>
    </location>
</feature>
<name>A0A3S0ZN06_ELYCH</name>
<organism evidence="1 2">
    <name type="scientific">Elysia chlorotica</name>
    <name type="common">Eastern emerald elysia</name>
    <name type="synonym">Sea slug</name>
    <dbReference type="NCBI Taxonomy" id="188477"/>
    <lineage>
        <taxon>Eukaryota</taxon>
        <taxon>Metazoa</taxon>
        <taxon>Spiralia</taxon>
        <taxon>Lophotrochozoa</taxon>
        <taxon>Mollusca</taxon>
        <taxon>Gastropoda</taxon>
        <taxon>Heterobranchia</taxon>
        <taxon>Euthyneura</taxon>
        <taxon>Panpulmonata</taxon>
        <taxon>Sacoglossa</taxon>
        <taxon>Placobranchoidea</taxon>
        <taxon>Plakobranchidae</taxon>
        <taxon>Elysia</taxon>
    </lineage>
</organism>
<keyword evidence="2" id="KW-1185">Reference proteome</keyword>
<sequence length="199" mass="22621">EELLIWQNNCDSDDDAVVSFLLAIVKIIKKGKDLELVQKSARDDAQECLQNTEHRVTEVVNDRMVTALRKKIDDIATQNNEDSFGIFVPKEFPPRQLVKVVDQGWAGWNDCSQLLLVHFGKKAVTLAQVSRKSSANVKSYKEMTRKLQQLVQTKSKHVQVAGGEIDVFLYTMNNRCKGGSPLDETFWHDNIPLTWFQAS</sequence>
<accession>A0A3S0ZN06</accession>
<reference evidence="1 2" key="1">
    <citation type="submission" date="2019-01" db="EMBL/GenBank/DDBJ databases">
        <title>A draft genome assembly of the solar-powered sea slug Elysia chlorotica.</title>
        <authorList>
            <person name="Cai H."/>
            <person name="Li Q."/>
            <person name="Fang X."/>
            <person name="Li J."/>
            <person name="Curtis N.E."/>
            <person name="Altenburger A."/>
            <person name="Shibata T."/>
            <person name="Feng M."/>
            <person name="Maeda T."/>
            <person name="Schwartz J.A."/>
            <person name="Shigenobu S."/>
            <person name="Lundholm N."/>
            <person name="Nishiyama T."/>
            <person name="Yang H."/>
            <person name="Hasebe M."/>
            <person name="Li S."/>
            <person name="Pierce S.K."/>
            <person name="Wang J."/>
        </authorList>
    </citation>
    <scope>NUCLEOTIDE SEQUENCE [LARGE SCALE GENOMIC DNA]</scope>
    <source>
        <strain evidence="1">EC2010</strain>
        <tissue evidence="1">Whole organism of an adult</tissue>
    </source>
</reference>
<dbReference type="AlphaFoldDB" id="A0A3S0ZN06"/>
<dbReference type="OrthoDB" id="2423964at2759"/>
<evidence type="ECO:0000313" key="2">
    <source>
        <dbReference type="Proteomes" id="UP000271974"/>
    </source>
</evidence>
<dbReference type="Proteomes" id="UP000271974">
    <property type="component" value="Unassembled WGS sequence"/>
</dbReference>